<protein>
    <submittedName>
        <fullName evidence="4">20S proteasome component</fullName>
    </submittedName>
</protein>
<dbReference type="GO" id="GO:0043161">
    <property type="term" value="P:proteasome-mediated ubiquitin-dependent protein catabolic process"/>
    <property type="evidence" value="ECO:0007669"/>
    <property type="project" value="EnsemblFungi"/>
</dbReference>
<dbReference type="FunCoup" id="S7W5E4">
    <property type="interactions" value="260"/>
</dbReference>
<dbReference type="GO" id="GO:0034515">
    <property type="term" value="C:proteasome storage granule"/>
    <property type="evidence" value="ECO:0007669"/>
    <property type="project" value="EnsemblFungi"/>
</dbReference>
<comment type="similarity">
    <text evidence="2">Belongs to the peptidase T1A family.</text>
</comment>
<sequence length="244" mass="27740">MSSQSKRNVNTYGPDGRLYQLEYAMKAMNHGTLTLGVIHKDSVILVSEKKLVNSFVKNPLKKHFIIDDHLIMGFSGLSGDIRTVIEKSRKHALRHRSIYNEQISSEGLLKYLCSLAMKFSEKEEKKIFSRPLGVSLLLASNDTKPMLYTFDPSGSFNKYKAKALGMGAEVADEMLTKLVKEIDNLSIEEAMRKVIKIVANIIKEDISVERIECVILKNNNIEYLDNKIKGMIDEIKEEIVRERS</sequence>
<dbReference type="SUPFAM" id="SSF56235">
    <property type="entry name" value="N-terminal nucleophile aminohydrolases (Ntn hydrolases)"/>
    <property type="match status" value="1"/>
</dbReference>
<evidence type="ECO:0000313" key="4">
    <source>
        <dbReference type="EMBL" id="EPR78010.1"/>
    </source>
</evidence>
<accession>S7W5E4</accession>
<keyword evidence="1 2" id="KW-0647">Proteasome</keyword>
<dbReference type="STRING" id="1358809.S7W5E4"/>
<keyword evidence="5" id="KW-1185">Reference proteome</keyword>
<dbReference type="PROSITE" id="PS51475">
    <property type="entry name" value="PROTEASOME_ALPHA_2"/>
    <property type="match status" value="1"/>
</dbReference>
<dbReference type="Gene3D" id="3.60.20.10">
    <property type="entry name" value="Glutamine Phosphoribosylpyrophosphate, subunit 1, domain 1"/>
    <property type="match status" value="1"/>
</dbReference>
<name>S7W5E4_SPRLO</name>
<evidence type="ECO:0000259" key="3">
    <source>
        <dbReference type="SMART" id="SM00948"/>
    </source>
</evidence>
<dbReference type="InterPro" id="IPR029055">
    <property type="entry name" value="Ntn_hydrolases_N"/>
</dbReference>
<dbReference type="Pfam" id="PF00227">
    <property type="entry name" value="Proteasome"/>
    <property type="match status" value="1"/>
</dbReference>
<dbReference type="GO" id="GO:0010499">
    <property type="term" value="P:proteasomal ubiquitin-independent protein catabolic process"/>
    <property type="evidence" value="ECO:0007669"/>
    <property type="project" value="EnsemblFungi"/>
</dbReference>
<proteinExistence type="inferred from homology"/>
<comment type="caution">
    <text evidence="4">The sequence shown here is derived from an EMBL/GenBank/DDBJ whole genome shotgun (WGS) entry which is preliminary data.</text>
</comment>
<dbReference type="Proteomes" id="UP000014978">
    <property type="component" value="Unassembled WGS sequence"/>
</dbReference>
<dbReference type="HOGENOM" id="CLU_035750_4_2_1"/>
<dbReference type="VEuPathDB" id="MicrosporidiaDB:SLOPH_6"/>
<feature type="domain" description="Proteasome alpha-type subunits" evidence="3">
    <location>
        <begin position="5"/>
        <end position="27"/>
    </location>
</feature>
<reference evidence="5" key="1">
    <citation type="journal article" date="2013" name="PLoS Genet.">
        <title>The genome of Spraguea lophii and the basis of host-microsporidian interactions.</title>
        <authorList>
            <person name="Campbell S.E."/>
            <person name="Williams T.A."/>
            <person name="Yousuf A."/>
            <person name="Soanes D.M."/>
            <person name="Paszkiewicz K.H."/>
            <person name="Williams B.A.P."/>
        </authorList>
    </citation>
    <scope>NUCLEOTIDE SEQUENCE [LARGE SCALE GENOMIC DNA]</scope>
    <source>
        <strain evidence="5">42_110</strain>
    </source>
</reference>
<gene>
    <name evidence="4" type="ORF">SLOPH_6</name>
</gene>
<dbReference type="InterPro" id="IPR023332">
    <property type="entry name" value="Proteasome_alpha-type"/>
</dbReference>
<dbReference type="InterPro" id="IPR001353">
    <property type="entry name" value="Proteasome_sua/b"/>
</dbReference>
<evidence type="ECO:0000313" key="5">
    <source>
        <dbReference type="Proteomes" id="UP000014978"/>
    </source>
</evidence>
<dbReference type="InterPro" id="IPR000426">
    <property type="entry name" value="Proteasome_asu_N"/>
</dbReference>
<dbReference type="Pfam" id="PF10584">
    <property type="entry name" value="Proteasome_A_N"/>
    <property type="match status" value="1"/>
</dbReference>
<dbReference type="InterPro" id="IPR050115">
    <property type="entry name" value="Proteasome_alpha"/>
</dbReference>
<dbReference type="PANTHER" id="PTHR11599">
    <property type="entry name" value="PROTEASOME SUBUNIT ALPHA/BETA"/>
    <property type="match status" value="1"/>
</dbReference>
<dbReference type="GO" id="GO:0019773">
    <property type="term" value="C:proteasome core complex, alpha-subunit complex"/>
    <property type="evidence" value="ECO:0007669"/>
    <property type="project" value="UniProtKB-UniRule"/>
</dbReference>
<dbReference type="OMA" id="NHYFTYN"/>
<organism evidence="4 5">
    <name type="scientific">Spraguea lophii (strain 42_110)</name>
    <name type="common">Microsporidian parasite</name>
    <dbReference type="NCBI Taxonomy" id="1358809"/>
    <lineage>
        <taxon>Eukaryota</taxon>
        <taxon>Fungi</taxon>
        <taxon>Fungi incertae sedis</taxon>
        <taxon>Microsporidia</taxon>
        <taxon>Spragueidae</taxon>
        <taxon>Spraguea</taxon>
    </lineage>
</organism>
<dbReference type="AlphaFoldDB" id="S7W5E4"/>
<dbReference type="SMART" id="SM00948">
    <property type="entry name" value="Proteasome_A_N"/>
    <property type="match status" value="1"/>
</dbReference>
<dbReference type="OrthoDB" id="431557at2759"/>
<evidence type="ECO:0000256" key="1">
    <source>
        <dbReference type="ARBA" id="ARBA00022942"/>
    </source>
</evidence>
<evidence type="ECO:0000256" key="2">
    <source>
        <dbReference type="PROSITE-ProRule" id="PRU00808"/>
    </source>
</evidence>
<dbReference type="InParanoid" id="S7W5E4"/>
<dbReference type="EMBL" id="ATCN01001092">
    <property type="protein sequence ID" value="EPR78010.1"/>
    <property type="molecule type" value="Genomic_DNA"/>
</dbReference>